<dbReference type="PANTHER" id="PTHR12821">
    <property type="entry name" value="BYSTIN"/>
    <property type="match status" value="1"/>
</dbReference>
<dbReference type="GO" id="GO:0005730">
    <property type="term" value="C:nucleolus"/>
    <property type="evidence" value="ECO:0007669"/>
    <property type="project" value="TreeGrafter"/>
</dbReference>
<evidence type="ECO:0000313" key="3">
    <source>
        <dbReference type="Proteomes" id="UP000823749"/>
    </source>
</evidence>
<protein>
    <submittedName>
        <fullName evidence="2">Uncharacterized protein</fullName>
    </submittedName>
</protein>
<comment type="caution">
    <text evidence="2">The sequence shown here is derived from an EMBL/GenBank/DDBJ whole genome shotgun (WGS) entry which is preliminary data.</text>
</comment>
<dbReference type="GO" id="GO:0005737">
    <property type="term" value="C:cytoplasm"/>
    <property type="evidence" value="ECO:0007669"/>
    <property type="project" value="TreeGrafter"/>
</dbReference>
<dbReference type="PANTHER" id="PTHR12821:SF0">
    <property type="entry name" value="BYSTIN"/>
    <property type="match status" value="1"/>
</dbReference>
<dbReference type="GO" id="GO:0030515">
    <property type="term" value="F:snoRNA binding"/>
    <property type="evidence" value="ECO:0007669"/>
    <property type="project" value="TreeGrafter"/>
</dbReference>
<dbReference type="GO" id="GO:0030688">
    <property type="term" value="C:preribosome, small subunit precursor"/>
    <property type="evidence" value="ECO:0007669"/>
    <property type="project" value="TreeGrafter"/>
</dbReference>
<proteinExistence type="inferred from homology"/>
<evidence type="ECO:0000313" key="2">
    <source>
        <dbReference type="EMBL" id="KAG5532367.1"/>
    </source>
</evidence>
<gene>
    <name evidence="2" type="ORF">RHGRI_026859</name>
</gene>
<dbReference type="InterPro" id="IPR007955">
    <property type="entry name" value="Bystin"/>
</dbReference>
<dbReference type="AlphaFoldDB" id="A0AAV6IXY8"/>
<accession>A0AAV6IXY8</accession>
<comment type="similarity">
    <text evidence="1">Belongs to the bystin family.</text>
</comment>
<dbReference type="GO" id="GO:0006364">
    <property type="term" value="P:rRNA processing"/>
    <property type="evidence" value="ECO:0007669"/>
    <property type="project" value="TreeGrafter"/>
</dbReference>
<organism evidence="2 3">
    <name type="scientific">Rhododendron griersonianum</name>
    <dbReference type="NCBI Taxonomy" id="479676"/>
    <lineage>
        <taxon>Eukaryota</taxon>
        <taxon>Viridiplantae</taxon>
        <taxon>Streptophyta</taxon>
        <taxon>Embryophyta</taxon>
        <taxon>Tracheophyta</taxon>
        <taxon>Spermatophyta</taxon>
        <taxon>Magnoliopsida</taxon>
        <taxon>eudicotyledons</taxon>
        <taxon>Gunneridae</taxon>
        <taxon>Pentapetalae</taxon>
        <taxon>asterids</taxon>
        <taxon>Ericales</taxon>
        <taxon>Ericaceae</taxon>
        <taxon>Ericoideae</taxon>
        <taxon>Rhodoreae</taxon>
        <taxon>Rhododendron</taxon>
    </lineage>
</organism>
<reference evidence="2" key="1">
    <citation type="submission" date="2020-08" db="EMBL/GenBank/DDBJ databases">
        <title>Plant Genome Project.</title>
        <authorList>
            <person name="Zhang R.-G."/>
        </authorList>
    </citation>
    <scope>NUCLEOTIDE SEQUENCE</scope>
    <source>
        <strain evidence="2">WSP0</strain>
        <tissue evidence="2">Leaf</tissue>
    </source>
</reference>
<keyword evidence="3" id="KW-1185">Reference proteome</keyword>
<dbReference type="EMBL" id="JACTNZ010000009">
    <property type="protein sequence ID" value="KAG5532367.1"/>
    <property type="molecule type" value="Genomic_DNA"/>
</dbReference>
<sequence>MVFAEDTATEVVLEEDDIDDFGGFSETQSQFGDYEEEVDEEDETLLEAFISKDAGRQQTLADLIVAKIKQMDEQVSSELPSLPEVCPLPKLDESIIDLYKGVLLLRFLHVIEVRSLDYASHMGC</sequence>
<name>A0AAV6IXY8_9ERIC</name>
<dbReference type="Proteomes" id="UP000823749">
    <property type="component" value="Chromosome 9"/>
</dbReference>
<evidence type="ECO:0000256" key="1">
    <source>
        <dbReference type="ARBA" id="ARBA00007114"/>
    </source>
</evidence>